<dbReference type="Gene3D" id="3.40.50.10590">
    <property type="entry name" value="Zn-dependent exopeptidases"/>
    <property type="match status" value="1"/>
</dbReference>
<proteinExistence type="inferred from homology"/>
<dbReference type="Proteomes" id="UP001187531">
    <property type="component" value="Unassembled WGS sequence"/>
</dbReference>
<dbReference type="Gene3D" id="3.40.630.10">
    <property type="entry name" value="Zn peptidases"/>
    <property type="match status" value="1"/>
</dbReference>
<dbReference type="GO" id="GO:0006508">
    <property type="term" value="P:proteolysis"/>
    <property type="evidence" value="ECO:0007669"/>
    <property type="project" value="UniProtKB-KW"/>
</dbReference>
<dbReference type="PANTHER" id="PTHR11963">
    <property type="entry name" value="LEUCINE AMINOPEPTIDASE-RELATED"/>
    <property type="match status" value="1"/>
</dbReference>
<evidence type="ECO:0000256" key="4">
    <source>
        <dbReference type="ARBA" id="ARBA00022801"/>
    </source>
</evidence>
<keyword evidence="3" id="KW-0645">Protease</keyword>
<evidence type="ECO:0000256" key="3">
    <source>
        <dbReference type="ARBA" id="ARBA00022670"/>
    </source>
</evidence>
<dbReference type="GO" id="GO:0005737">
    <property type="term" value="C:cytoplasm"/>
    <property type="evidence" value="ECO:0007669"/>
    <property type="project" value="InterPro"/>
</dbReference>
<dbReference type="GO" id="GO:0030145">
    <property type="term" value="F:manganese ion binding"/>
    <property type="evidence" value="ECO:0007669"/>
    <property type="project" value="InterPro"/>
</dbReference>
<evidence type="ECO:0000256" key="2">
    <source>
        <dbReference type="ARBA" id="ARBA00022438"/>
    </source>
</evidence>
<keyword evidence="7" id="KW-1185">Reference proteome</keyword>
<dbReference type="InterPro" id="IPR041417">
    <property type="entry name" value="NPEPL1_N"/>
</dbReference>
<dbReference type="PRINTS" id="PR00481">
    <property type="entry name" value="LAMNOPPTDASE"/>
</dbReference>
<evidence type="ECO:0000313" key="7">
    <source>
        <dbReference type="Proteomes" id="UP001187531"/>
    </source>
</evidence>
<dbReference type="GO" id="GO:0070006">
    <property type="term" value="F:metalloaminopeptidase activity"/>
    <property type="evidence" value="ECO:0007669"/>
    <property type="project" value="InterPro"/>
</dbReference>
<dbReference type="AlphaFoldDB" id="A0AA88L523"/>
<dbReference type="PANTHER" id="PTHR11963:SF4">
    <property type="entry name" value="AMINOPEPTIDASE NPEPL1-RELATED"/>
    <property type="match status" value="1"/>
</dbReference>
<evidence type="ECO:0000256" key="1">
    <source>
        <dbReference type="ARBA" id="ARBA00009528"/>
    </source>
</evidence>
<dbReference type="Pfam" id="PF18295">
    <property type="entry name" value="Pdase_M17_N2"/>
    <property type="match status" value="1"/>
</dbReference>
<sequence length="538" mass="57087">MVVQSISFSNALSAADPQSKPVLIVGQLKFIQKVGYNFLKVKLAPRVPVEVFEAVLAALQVTGSGPHSLYLNLATVAVLPEKVSRHNAPARPHALTRIVKACSVGVEETIVIICRSDDVLASACAVARAFPLFTRKSGKNKPKINATDDCELVDGEKPSPLLVTVEFIIVDDDGSIIPDALSQQDLDTLTVLSNSVRETARVVDTPTNEMHTDIFLEEVNNVAASIGITPSIVQGEDLKTRGFGGIYGVGKAAEHQPALAVLSYKPEGATETIAWVGKGIVYDTGGLSIKSKTGMPGMKRDCGGAAAVLYAFQAAVMNGFTQNLHAVLCLAENSVGPKATRPDDIHTLYSGKTVEINNTDAEGRLVLGDGVAYARKDLEANIILDIATLTGAQGIATGRYHAAVVTNDEEWESSVVKAGKMSGDLSHPLPYAPEFHYCEFDSAIADMKNSVASRDNAQASCAALFIMSHVGFDFPGVWIHVDMAAPGHTGERATGYGVALLNTLFGAYSKSRMLRSLGIKASSPKINAETPTKKAKVN</sequence>
<comment type="similarity">
    <text evidence="1">Belongs to the peptidase M17 family.</text>
</comment>
<dbReference type="InterPro" id="IPR000819">
    <property type="entry name" value="Peptidase_M17_C"/>
</dbReference>
<dbReference type="EMBL" id="JAVRJZ010000018">
    <property type="protein sequence ID" value="KAK2708180.1"/>
    <property type="molecule type" value="Genomic_DNA"/>
</dbReference>
<dbReference type="CDD" id="cd00433">
    <property type="entry name" value="Peptidase_M17"/>
    <property type="match status" value="1"/>
</dbReference>
<evidence type="ECO:0000259" key="5">
    <source>
        <dbReference type="PROSITE" id="PS00631"/>
    </source>
</evidence>
<name>A0AA88L523_ARTSF</name>
<reference evidence="6" key="1">
    <citation type="submission" date="2023-07" db="EMBL/GenBank/DDBJ databases">
        <title>Chromosome-level genome assembly of Artemia franciscana.</title>
        <authorList>
            <person name="Jo E."/>
        </authorList>
    </citation>
    <scope>NUCLEOTIDE SEQUENCE</scope>
    <source>
        <tissue evidence="6">Whole body</tissue>
    </source>
</reference>
<dbReference type="SUPFAM" id="SSF53187">
    <property type="entry name" value="Zn-dependent exopeptidases"/>
    <property type="match status" value="1"/>
</dbReference>
<dbReference type="InterPro" id="IPR011356">
    <property type="entry name" value="Leucine_aapep/pepB"/>
</dbReference>
<keyword evidence="4" id="KW-0378">Hydrolase</keyword>
<protein>
    <recommendedName>
        <fullName evidence="5">Cytosol aminopeptidase domain-containing protein</fullName>
    </recommendedName>
</protein>
<keyword evidence="2" id="KW-0031">Aminopeptidase</keyword>
<comment type="caution">
    <text evidence="6">The sequence shown here is derived from an EMBL/GenBank/DDBJ whole genome shotgun (WGS) entry which is preliminary data.</text>
</comment>
<evidence type="ECO:0000313" key="6">
    <source>
        <dbReference type="EMBL" id="KAK2708180.1"/>
    </source>
</evidence>
<dbReference type="Pfam" id="PF00883">
    <property type="entry name" value="Peptidase_M17"/>
    <property type="match status" value="1"/>
</dbReference>
<dbReference type="FunFam" id="3.40.630.10:FF:000035">
    <property type="entry name" value="Probable aminopeptidase NPEPL1"/>
    <property type="match status" value="1"/>
</dbReference>
<dbReference type="PROSITE" id="PS00631">
    <property type="entry name" value="CYTOSOL_AP"/>
    <property type="match status" value="1"/>
</dbReference>
<accession>A0AA88L523</accession>
<feature type="domain" description="Cytosol aminopeptidase" evidence="5">
    <location>
        <begin position="358"/>
        <end position="365"/>
    </location>
</feature>
<gene>
    <name evidence="6" type="ORF">QYM36_013941</name>
</gene>
<organism evidence="6 7">
    <name type="scientific">Artemia franciscana</name>
    <name type="common">Brine shrimp</name>
    <name type="synonym">Artemia sanfranciscana</name>
    <dbReference type="NCBI Taxonomy" id="6661"/>
    <lineage>
        <taxon>Eukaryota</taxon>
        <taxon>Metazoa</taxon>
        <taxon>Ecdysozoa</taxon>
        <taxon>Arthropoda</taxon>
        <taxon>Crustacea</taxon>
        <taxon>Branchiopoda</taxon>
        <taxon>Anostraca</taxon>
        <taxon>Artemiidae</taxon>
        <taxon>Artemia</taxon>
    </lineage>
</organism>